<evidence type="ECO:0000256" key="7">
    <source>
        <dbReference type="ARBA" id="ARBA00023306"/>
    </source>
</evidence>
<evidence type="ECO:0000256" key="2">
    <source>
        <dbReference type="ARBA" id="ARBA00004286"/>
    </source>
</evidence>
<reference evidence="12" key="3">
    <citation type="submission" date="2025-09" db="UniProtKB">
        <authorList>
            <consortium name="Ensembl"/>
        </authorList>
    </citation>
    <scope>IDENTIFICATION</scope>
</reference>
<dbReference type="GO" id="GO:0007080">
    <property type="term" value="P:mitotic metaphase chromosome alignment"/>
    <property type="evidence" value="ECO:0007669"/>
    <property type="project" value="TreeGrafter"/>
</dbReference>
<dbReference type="GeneTree" id="ENSGT00390000010028"/>
<evidence type="ECO:0000256" key="8">
    <source>
        <dbReference type="ARBA" id="ARBA00093465"/>
    </source>
</evidence>
<gene>
    <name evidence="12" type="primary">CDCA5</name>
</gene>
<evidence type="ECO:0000256" key="3">
    <source>
        <dbReference type="ARBA" id="ARBA00022454"/>
    </source>
</evidence>
<feature type="compositionally biased region" description="Polar residues" evidence="9">
    <location>
        <begin position="85"/>
        <end position="121"/>
    </location>
</feature>
<dbReference type="GO" id="GO:0051301">
    <property type="term" value="P:cell division"/>
    <property type="evidence" value="ECO:0007669"/>
    <property type="project" value="UniProtKB-KW"/>
</dbReference>
<feature type="compositionally biased region" description="Polar residues" evidence="9">
    <location>
        <begin position="11"/>
        <end position="26"/>
    </location>
</feature>
<dbReference type="Pfam" id="PF25220">
    <property type="entry name" value="Sororin_C"/>
    <property type="match status" value="1"/>
</dbReference>
<dbReference type="GO" id="GO:0005634">
    <property type="term" value="C:nucleus"/>
    <property type="evidence" value="ECO:0007669"/>
    <property type="project" value="UniProtKB-SubCell"/>
</dbReference>
<dbReference type="PANTHER" id="PTHR31092">
    <property type="entry name" value="SORORIN"/>
    <property type="match status" value="1"/>
</dbReference>
<evidence type="ECO:0000256" key="1">
    <source>
        <dbReference type="ARBA" id="ARBA00004123"/>
    </source>
</evidence>
<evidence type="ECO:0008006" key="14">
    <source>
        <dbReference type="Google" id="ProtNLM"/>
    </source>
</evidence>
<evidence type="ECO:0000256" key="6">
    <source>
        <dbReference type="ARBA" id="ARBA00023242"/>
    </source>
</evidence>
<dbReference type="PANTHER" id="PTHR31092:SF2">
    <property type="entry name" value="SORORIN"/>
    <property type="match status" value="1"/>
</dbReference>
<evidence type="ECO:0000259" key="10">
    <source>
        <dbReference type="Pfam" id="PF09666"/>
    </source>
</evidence>
<reference evidence="12 13" key="1">
    <citation type="submission" date="2020-10" db="EMBL/GenBank/DDBJ databases">
        <title>Pygocentrus nattereri (red-bellied piranha) genome, fPygNat1, primary haplotype.</title>
        <authorList>
            <person name="Myers G."/>
            <person name="Meyer A."/>
            <person name="Karagic N."/>
            <person name="Pippel M."/>
            <person name="Winkler S."/>
            <person name="Tracey A."/>
            <person name="Wood J."/>
            <person name="Formenti G."/>
            <person name="Howe K."/>
            <person name="Fedrigo O."/>
            <person name="Jarvis E.D."/>
        </authorList>
    </citation>
    <scope>NUCLEOTIDE SEQUENCE [LARGE SCALE GENOMIC DNA]</scope>
</reference>
<dbReference type="CTD" id="113130"/>
<dbReference type="OMA" id="KKVQQID"/>
<evidence type="ECO:0000256" key="9">
    <source>
        <dbReference type="SAM" id="MobiDB-lite"/>
    </source>
</evidence>
<feature type="domain" description="Sororin C-terminal region" evidence="11">
    <location>
        <begin position="243"/>
        <end position="266"/>
    </location>
</feature>
<reference evidence="12" key="2">
    <citation type="submission" date="2025-08" db="UniProtKB">
        <authorList>
            <consortium name="Ensembl"/>
        </authorList>
    </citation>
    <scope>IDENTIFICATION</scope>
</reference>
<dbReference type="RefSeq" id="XP_017552626.1">
    <property type="nucleotide sequence ID" value="XM_017697137.2"/>
</dbReference>
<dbReference type="STRING" id="42514.ENSPNAP00000016640"/>
<keyword evidence="5" id="KW-0498">Mitosis</keyword>
<dbReference type="OrthoDB" id="9949198at2759"/>
<keyword evidence="13" id="KW-1185">Reference proteome</keyword>
<keyword evidence="7" id="KW-0131">Cell cycle</keyword>
<dbReference type="GO" id="GO:0006302">
    <property type="term" value="P:double-strand break repair"/>
    <property type="evidence" value="ECO:0007669"/>
    <property type="project" value="TreeGrafter"/>
</dbReference>
<evidence type="ECO:0000256" key="5">
    <source>
        <dbReference type="ARBA" id="ARBA00022776"/>
    </source>
</evidence>
<keyword evidence="4" id="KW-0132">Cell division</keyword>
<evidence type="ECO:0000313" key="13">
    <source>
        <dbReference type="Proteomes" id="UP001501920"/>
    </source>
</evidence>
<proteinExistence type="inferred from homology"/>
<dbReference type="GeneID" id="108427167"/>
<evidence type="ECO:0000256" key="4">
    <source>
        <dbReference type="ARBA" id="ARBA00022618"/>
    </source>
</evidence>
<evidence type="ECO:0000259" key="11">
    <source>
        <dbReference type="Pfam" id="PF25220"/>
    </source>
</evidence>
<dbReference type="GO" id="GO:0005694">
    <property type="term" value="C:chromosome"/>
    <property type="evidence" value="ECO:0007669"/>
    <property type="project" value="UniProtKB-SubCell"/>
</dbReference>
<dbReference type="Ensembl" id="ENSPNAT00000038207.2">
    <property type="protein sequence ID" value="ENSPNAP00000016640.1"/>
    <property type="gene ID" value="ENSPNAG00000022811.2"/>
</dbReference>
<name>A0A3B4CZ55_PYGNA</name>
<feature type="region of interest" description="Disordered" evidence="9">
    <location>
        <begin position="1"/>
        <end position="164"/>
    </location>
</feature>
<dbReference type="Pfam" id="PF09666">
    <property type="entry name" value="Sororin_middle"/>
    <property type="match status" value="1"/>
</dbReference>
<protein>
    <recommendedName>
        <fullName evidence="14">Cell division cycle associated 5</fullName>
    </recommendedName>
</protein>
<comment type="subcellular location">
    <subcellularLocation>
        <location evidence="2">Chromosome</location>
    </subcellularLocation>
    <subcellularLocation>
        <location evidence="1">Nucleus</location>
    </subcellularLocation>
</comment>
<dbReference type="GO" id="GO:0007064">
    <property type="term" value="P:mitotic sister chromatid cohesion"/>
    <property type="evidence" value="ECO:0007669"/>
    <property type="project" value="TreeGrafter"/>
</dbReference>
<organism evidence="12 13">
    <name type="scientific">Pygocentrus nattereri</name>
    <name type="common">Red-bellied piranha</name>
    <dbReference type="NCBI Taxonomy" id="42514"/>
    <lineage>
        <taxon>Eukaryota</taxon>
        <taxon>Metazoa</taxon>
        <taxon>Chordata</taxon>
        <taxon>Craniata</taxon>
        <taxon>Vertebrata</taxon>
        <taxon>Euteleostomi</taxon>
        <taxon>Actinopterygii</taxon>
        <taxon>Neopterygii</taxon>
        <taxon>Teleostei</taxon>
        <taxon>Ostariophysi</taxon>
        <taxon>Characiformes</taxon>
        <taxon>Characoidei</taxon>
        <taxon>Pygocentrus</taxon>
    </lineage>
</organism>
<dbReference type="InterPro" id="IPR057261">
    <property type="entry name" value="Sororin-like_M"/>
</dbReference>
<dbReference type="InterPro" id="IPR018605">
    <property type="entry name" value="Sororin"/>
</dbReference>
<keyword evidence="6" id="KW-0539">Nucleus</keyword>
<feature type="domain" description="Sororin-like middle region" evidence="10">
    <location>
        <begin position="81"/>
        <end position="229"/>
    </location>
</feature>
<comment type="similarity">
    <text evidence="8">Belongs to the sororin family.</text>
</comment>
<dbReference type="Proteomes" id="UP001501920">
    <property type="component" value="Chromosome 23"/>
</dbReference>
<sequence length="266" mass="29276">MSGRTPRTPRPASTGQTSKNNSQSRPTDAGSLPRRRSARLSTNEENLPPKVEAPHVAVKRSITVRKIAPRKTQVSSEPNKENVERPSSATRKRSQVSSPPQTETSAPKPTVLSPIQASSTPPHQPREPEQDPVWSNKVRRSYSRLSMGDRSFESPKPQSASSPTRRETLFGFERLQTPEVIRKADVSRGALQASSLLCGGSFNLSAADDIVSNASEPDLNIPGVCVMKKNPRRKRVQQIKMSELDLLAAKMNAEFDEAESFELVVE</sequence>
<dbReference type="GO" id="GO:0031536">
    <property type="term" value="P:positive regulation of exit from mitosis"/>
    <property type="evidence" value="ECO:0007669"/>
    <property type="project" value="TreeGrafter"/>
</dbReference>
<dbReference type="InterPro" id="IPR057337">
    <property type="entry name" value="Sororin_C"/>
</dbReference>
<keyword evidence="3" id="KW-0158">Chromosome</keyword>
<dbReference type="AlphaFoldDB" id="A0A3B4CZ55"/>
<evidence type="ECO:0000313" key="12">
    <source>
        <dbReference type="Ensembl" id="ENSPNAP00000016640.1"/>
    </source>
</evidence>
<accession>A0A3B4CZ55</accession>